<protein>
    <submittedName>
        <fullName evidence="1">Uncharacterized protein</fullName>
    </submittedName>
</protein>
<name>G9ABB3_SINF1</name>
<evidence type="ECO:0000313" key="2">
    <source>
        <dbReference type="Proteomes" id="UP000007735"/>
    </source>
</evidence>
<dbReference type="Proteomes" id="UP000007735">
    <property type="component" value="Chromosome"/>
</dbReference>
<sequence>MAMAAVASMSVRPVGALGPVLAAGMLRNELIPSRYPGIPDAVASFRVEIGMAKLMGDSVRVAAERGYGTIGNVAVIHCGFNASEGDVRLSQFSDSSRIAGAGLGSQFRKS</sequence>
<dbReference type="HOGENOM" id="CLU_2168979_0_0_5"/>
<dbReference type="EMBL" id="HE616890">
    <property type="protein sequence ID" value="CCE97204.1"/>
    <property type="molecule type" value="Genomic_DNA"/>
</dbReference>
<dbReference type="AlphaFoldDB" id="G9ABB3"/>
<evidence type="ECO:0000313" key="1">
    <source>
        <dbReference type="EMBL" id="CCE97204.1"/>
    </source>
</evidence>
<reference evidence="1 2" key="1">
    <citation type="journal article" date="2012" name="J. Bacteriol.">
        <title>Genome sequence of the soybean symbiont Sinorhizobium fredii HH103.</title>
        <authorList>
            <person name="Weidner S."/>
            <person name="Becker A."/>
            <person name="Bonilla I."/>
            <person name="Jaenicke S."/>
            <person name="Lloret J."/>
            <person name="Margaret I."/>
            <person name="Puhler A."/>
            <person name="Ruiz-Sainz J.E."/>
            <person name="Schneiker-Bekel S."/>
            <person name="Szczepanowski R."/>
            <person name="Vinardell J.M."/>
            <person name="Zehner S."/>
            <person name="Gottfert M."/>
        </authorList>
    </citation>
    <scope>NUCLEOTIDE SEQUENCE [LARGE SCALE GENOMIC DNA]</scope>
    <source>
        <strain evidence="1 2">HH103</strain>
    </source>
</reference>
<dbReference type="STRING" id="1117943.SFHH103_02709"/>
<accession>G9ABB3</accession>
<organism evidence="1 2">
    <name type="scientific">Sinorhizobium fredii (strain HH103)</name>
    <dbReference type="NCBI Taxonomy" id="1117943"/>
    <lineage>
        <taxon>Bacteria</taxon>
        <taxon>Pseudomonadati</taxon>
        <taxon>Pseudomonadota</taxon>
        <taxon>Alphaproteobacteria</taxon>
        <taxon>Hyphomicrobiales</taxon>
        <taxon>Rhizobiaceae</taxon>
        <taxon>Sinorhizobium/Ensifer group</taxon>
        <taxon>Sinorhizobium</taxon>
    </lineage>
</organism>
<dbReference type="PATRIC" id="fig|380.5.peg.2880"/>
<gene>
    <name evidence="1" type="ordered locus">SFHH103_02709</name>
</gene>
<proteinExistence type="predicted"/>
<dbReference type="KEGG" id="sfh:SFHH103_02709"/>